<dbReference type="Gene3D" id="2.40.128.270">
    <property type="match status" value="1"/>
</dbReference>
<evidence type="ECO:0000313" key="2">
    <source>
        <dbReference type="EMBL" id="GID54699.1"/>
    </source>
</evidence>
<comment type="caution">
    <text evidence="2">The sequence shown here is derived from an EMBL/GenBank/DDBJ whole genome shotgun (WGS) entry which is preliminary data.</text>
</comment>
<protein>
    <recommendedName>
        <fullName evidence="1">DUF306 domain-containing protein</fullName>
    </recommendedName>
</protein>
<dbReference type="InterPro" id="IPR005184">
    <property type="entry name" value="DUF306_Meta_HslJ"/>
</dbReference>
<organism evidence="2 3">
    <name type="scientific">Actinoplanes couchii</name>
    <dbReference type="NCBI Taxonomy" id="403638"/>
    <lineage>
        <taxon>Bacteria</taxon>
        <taxon>Bacillati</taxon>
        <taxon>Actinomycetota</taxon>
        <taxon>Actinomycetes</taxon>
        <taxon>Micromonosporales</taxon>
        <taxon>Micromonosporaceae</taxon>
        <taxon>Actinoplanes</taxon>
    </lineage>
</organism>
<dbReference type="Pfam" id="PF03724">
    <property type="entry name" value="META"/>
    <property type="match status" value="1"/>
</dbReference>
<dbReference type="InterPro" id="IPR038670">
    <property type="entry name" value="HslJ-like_sf"/>
</dbReference>
<sequence length="185" mass="18640">MTDTSPPRPRTRWVVLAVVAVGALAAVTLGVQRAGAHQDGPGPRAVVSLPPVSPGVAGAGYVGSRWRLTGVTDARGTTEIPESTDAWIELAADGRFVAFDGCNTISGPVDTTSTGFDITDALSTLVGCLDGDPAAQAAIIGMDAMTSGPAGQTIHTTILSADPSQSTVQAGGVRLTFTRSGPAGR</sequence>
<feature type="domain" description="DUF306" evidence="1">
    <location>
        <begin position="62"/>
        <end position="134"/>
    </location>
</feature>
<accession>A0ABQ3X861</accession>
<gene>
    <name evidence="2" type="ORF">Aco03nite_031030</name>
</gene>
<name>A0ABQ3X861_9ACTN</name>
<evidence type="ECO:0000313" key="3">
    <source>
        <dbReference type="Proteomes" id="UP000612282"/>
    </source>
</evidence>
<reference evidence="2 3" key="1">
    <citation type="submission" date="2021-01" db="EMBL/GenBank/DDBJ databases">
        <title>Whole genome shotgun sequence of Actinoplanes couchii NBRC 106145.</title>
        <authorList>
            <person name="Komaki H."/>
            <person name="Tamura T."/>
        </authorList>
    </citation>
    <scope>NUCLEOTIDE SEQUENCE [LARGE SCALE GENOMIC DNA]</scope>
    <source>
        <strain evidence="2 3">NBRC 106145</strain>
    </source>
</reference>
<dbReference type="Proteomes" id="UP000612282">
    <property type="component" value="Unassembled WGS sequence"/>
</dbReference>
<dbReference type="RefSeq" id="WP_203795787.1">
    <property type="nucleotide sequence ID" value="NZ_BAAAQE010000036.1"/>
</dbReference>
<keyword evidence="3" id="KW-1185">Reference proteome</keyword>
<evidence type="ECO:0000259" key="1">
    <source>
        <dbReference type="Pfam" id="PF03724"/>
    </source>
</evidence>
<dbReference type="EMBL" id="BOMG01000042">
    <property type="protein sequence ID" value="GID54699.1"/>
    <property type="molecule type" value="Genomic_DNA"/>
</dbReference>
<proteinExistence type="predicted"/>